<feature type="domain" description="Histidine kinase" evidence="8">
    <location>
        <begin position="587"/>
        <end position="787"/>
    </location>
</feature>
<proteinExistence type="predicted"/>
<feature type="transmembrane region" description="Helical" evidence="7">
    <location>
        <begin position="89"/>
        <end position="110"/>
    </location>
</feature>
<evidence type="ECO:0000256" key="4">
    <source>
        <dbReference type="ARBA" id="ARBA00022777"/>
    </source>
</evidence>
<dbReference type="Gene3D" id="3.40.50.2300">
    <property type="match status" value="1"/>
</dbReference>
<dbReference type="Gene3D" id="3.30.565.10">
    <property type="entry name" value="Histidine kinase-like ATPase, C-terminal domain"/>
    <property type="match status" value="1"/>
</dbReference>
<organism evidence="10 11">
    <name type="scientific">Cafeteria roenbergensis</name>
    <name type="common">Marine flagellate</name>
    <dbReference type="NCBI Taxonomy" id="33653"/>
    <lineage>
        <taxon>Eukaryota</taxon>
        <taxon>Sar</taxon>
        <taxon>Stramenopiles</taxon>
        <taxon>Bigyra</taxon>
        <taxon>Opalozoa</taxon>
        <taxon>Bicosoecida</taxon>
        <taxon>Cafeteriaceae</taxon>
        <taxon>Cafeteria</taxon>
    </lineage>
</organism>
<evidence type="ECO:0000256" key="2">
    <source>
        <dbReference type="ARBA" id="ARBA00012438"/>
    </source>
</evidence>
<reference evidence="10 11" key="1">
    <citation type="submission" date="2019-07" db="EMBL/GenBank/DDBJ databases">
        <title>Genomes of Cafeteria roenbergensis.</title>
        <authorList>
            <person name="Fischer M.G."/>
            <person name="Hackl T."/>
            <person name="Roman M."/>
        </authorList>
    </citation>
    <scope>NUCLEOTIDE SEQUENCE [LARGE SCALE GENOMIC DNA]</scope>
    <source>
        <strain evidence="10 11">E4-10P</strain>
    </source>
</reference>
<keyword evidence="7" id="KW-0472">Membrane</keyword>
<evidence type="ECO:0000256" key="1">
    <source>
        <dbReference type="ARBA" id="ARBA00000085"/>
    </source>
</evidence>
<dbReference type="InterPro" id="IPR003594">
    <property type="entry name" value="HATPase_dom"/>
</dbReference>
<feature type="transmembrane region" description="Helical" evidence="7">
    <location>
        <begin position="233"/>
        <end position="251"/>
    </location>
</feature>
<dbReference type="PANTHER" id="PTHR43047">
    <property type="entry name" value="TWO-COMPONENT HISTIDINE PROTEIN KINASE"/>
    <property type="match status" value="1"/>
</dbReference>
<dbReference type="AlphaFoldDB" id="A0A5A8DS08"/>
<keyword evidence="7" id="KW-0812">Transmembrane</keyword>
<sequence>MVCAAACSLVPITCDPWVVLRSTPRLDALTWLASGGADSSLIEASVAVNAVGGVPLSSELLTAVIGVAWLAYAASVFRQAPASTRKRSALFLVFLLMVAVRTVLSNGVVQQLEIGSSAPGTCLWVQSHDSATAPLIALIGVVFLDWSDTTSKAFSREDLAAGAAILLVGIPASVFYYFTAQSAALGPSETFDWHIVAGLSILIGLLLGLWAARSEITKRCRRARSCKPRWDDWLDLFQLLAFPLLFALLNIDSSETEGCPPWSFKGRSLGQSPLAPPGAHWPEGMDPASPAARARVLDAIEAKAALSLAISANTIALILAQLLRSHSEASSVAELEAQAAASELRLAVGSVSHEARGPLNSAMLSLGLFDDSAPPAARALIANDLRAAILASKRQLDELNAWDEGAAAARGRKADPTWAPMGGLSRALLMRFGGACRSAGIKLNLSLSGAKCATWKSTRARRRSPDARGGAAGAEHAAASSAFCAATVSDAKAMTGADSAASASAAAAASGVAAAAAAAGTTSTHRAGPSCEPLEGSRPAGCEPAFGTEPPLVAARSASLASVQVAGGATADSLVLEGMEPVRGWEVLLDHDLLVSAVANAVSNAVKHSPYGSGRIGVAVACAVGKQFTLASGMQEPHDPAMRRHGSATSSASGASARRQDAGSGMLAAAASASPPRSGGHRSAAADAGASPRPPLTPDVQVALPGVLHVEVHDNGRGIPAAMLREGALFTPFARLRDGDESLRMSSSGLGLSIMRRCVVDGLGGLVGLASREGRGTTTYIRVPALFRRPAQAAEGEGGCPASGGGGAAESGNDGTEAPLEAGMPREAAADGGAVEKQPSAHGGSEAGSDSAASDWSGDGSERTPSEREAARQERAARRAMRRGERQRSRAPDSHAGSGAAFTRAASAGPDPARRREVNIPGWLVGQLAYVVDDERTNRTLMAHLLRRWGLRVETFEDGRQLMDALAALGRKPHEDATAGPATPTHPAPGKRLWTASASASAARGMAATNLPAIIMLDIEMPRLDGFGALAEMNGMVAAGTLPFRPPVIVVTGNTRARDRMRLEELGCRSIVFKPYDQDSLLAEVRKLRPGKRST</sequence>
<comment type="catalytic activity">
    <reaction evidence="1">
        <text>ATP + protein L-histidine = ADP + protein N-phospho-L-histidine.</text>
        <dbReference type="EC" id="2.7.13.3"/>
    </reaction>
</comment>
<keyword evidence="3" id="KW-0808">Transferase</keyword>
<dbReference type="Pfam" id="PF02518">
    <property type="entry name" value="HATPase_c"/>
    <property type="match status" value="1"/>
</dbReference>
<feature type="transmembrane region" description="Helical" evidence="7">
    <location>
        <begin position="159"/>
        <end position="179"/>
    </location>
</feature>
<dbReference type="PROSITE" id="PS50109">
    <property type="entry name" value="HIS_KIN"/>
    <property type="match status" value="1"/>
</dbReference>
<evidence type="ECO:0000256" key="7">
    <source>
        <dbReference type="SAM" id="Phobius"/>
    </source>
</evidence>
<dbReference type="GO" id="GO:0005886">
    <property type="term" value="C:plasma membrane"/>
    <property type="evidence" value="ECO:0007669"/>
    <property type="project" value="TreeGrafter"/>
</dbReference>
<evidence type="ECO:0000259" key="9">
    <source>
        <dbReference type="PROSITE" id="PS50110"/>
    </source>
</evidence>
<accession>A0A5A8DS08</accession>
<gene>
    <name evidence="10" type="ORF">FNF27_07216</name>
</gene>
<dbReference type="PROSITE" id="PS50110">
    <property type="entry name" value="RESPONSE_REGULATORY"/>
    <property type="match status" value="1"/>
</dbReference>
<dbReference type="SUPFAM" id="SSF55874">
    <property type="entry name" value="ATPase domain of HSP90 chaperone/DNA topoisomerase II/histidine kinase"/>
    <property type="match status" value="1"/>
</dbReference>
<comment type="caution">
    <text evidence="10">The sequence shown here is derived from an EMBL/GenBank/DDBJ whole genome shotgun (WGS) entry which is preliminary data.</text>
</comment>
<evidence type="ECO:0000256" key="6">
    <source>
        <dbReference type="SAM" id="MobiDB-lite"/>
    </source>
</evidence>
<keyword evidence="4" id="KW-0418">Kinase</keyword>
<dbReference type="GO" id="GO:0009927">
    <property type="term" value="F:histidine phosphotransfer kinase activity"/>
    <property type="evidence" value="ECO:0007669"/>
    <property type="project" value="TreeGrafter"/>
</dbReference>
<evidence type="ECO:0000256" key="5">
    <source>
        <dbReference type="PROSITE-ProRule" id="PRU00169"/>
    </source>
</evidence>
<feature type="compositionally biased region" description="Basic and acidic residues" evidence="6">
    <location>
        <begin position="860"/>
        <end position="893"/>
    </location>
</feature>
<protein>
    <recommendedName>
        <fullName evidence="2">histidine kinase</fullName>
        <ecNumber evidence="2">2.7.13.3</ecNumber>
    </recommendedName>
</protein>
<feature type="transmembrane region" description="Helical" evidence="7">
    <location>
        <begin position="60"/>
        <end position="77"/>
    </location>
</feature>
<dbReference type="CDD" id="cd00075">
    <property type="entry name" value="HATPase"/>
    <property type="match status" value="1"/>
</dbReference>
<feature type="transmembrane region" description="Helical" evidence="7">
    <location>
        <begin position="191"/>
        <end position="212"/>
    </location>
</feature>
<dbReference type="Proteomes" id="UP000322899">
    <property type="component" value="Unassembled WGS sequence"/>
</dbReference>
<evidence type="ECO:0000313" key="11">
    <source>
        <dbReference type="Proteomes" id="UP000322899"/>
    </source>
</evidence>
<dbReference type="PRINTS" id="PR00344">
    <property type="entry name" value="BCTRLSENSOR"/>
</dbReference>
<keyword evidence="5" id="KW-0597">Phosphoprotein</keyword>
<dbReference type="SUPFAM" id="SSF52172">
    <property type="entry name" value="CheY-like"/>
    <property type="match status" value="2"/>
</dbReference>
<dbReference type="OrthoDB" id="60033at2759"/>
<feature type="transmembrane region" description="Helical" evidence="7">
    <location>
        <begin position="130"/>
        <end position="147"/>
    </location>
</feature>
<dbReference type="SMART" id="SM00387">
    <property type="entry name" value="HATPase_c"/>
    <property type="match status" value="1"/>
</dbReference>
<dbReference type="InterPro" id="IPR011006">
    <property type="entry name" value="CheY-like_superfamily"/>
</dbReference>
<dbReference type="InterPro" id="IPR005467">
    <property type="entry name" value="His_kinase_dom"/>
</dbReference>
<feature type="domain" description="Response regulatory" evidence="9">
    <location>
        <begin position="928"/>
        <end position="1089"/>
    </location>
</feature>
<dbReference type="EC" id="2.7.13.3" evidence="2"/>
<dbReference type="CDD" id="cd17546">
    <property type="entry name" value="REC_hyHK_CKI1_RcsC-like"/>
    <property type="match status" value="1"/>
</dbReference>
<evidence type="ECO:0000259" key="8">
    <source>
        <dbReference type="PROSITE" id="PS50109"/>
    </source>
</evidence>
<feature type="compositionally biased region" description="Gly residues" evidence="6">
    <location>
        <begin position="796"/>
        <end position="809"/>
    </location>
</feature>
<feature type="region of interest" description="Disordered" evidence="6">
    <location>
        <begin position="792"/>
        <end position="916"/>
    </location>
</feature>
<evidence type="ECO:0000313" key="10">
    <source>
        <dbReference type="EMBL" id="KAA0167969.1"/>
    </source>
</evidence>
<dbReference type="PANTHER" id="PTHR43047:SF62">
    <property type="entry name" value="SENSOR HISTIDINE KINASE DPIB"/>
    <property type="match status" value="1"/>
</dbReference>
<dbReference type="InterPro" id="IPR004358">
    <property type="entry name" value="Sig_transdc_His_kin-like_C"/>
</dbReference>
<feature type="modified residue" description="4-aspartylphosphate" evidence="5">
    <location>
        <position position="1018"/>
    </location>
</feature>
<feature type="compositionally biased region" description="Low complexity" evidence="6">
    <location>
        <begin position="840"/>
        <end position="859"/>
    </location>
</feature>
<feature type="region of interest" description="Disordered" evidence="6">
    <location>
        <begin position="636"/>
        <end position="698"/>
    </location>
</feature>
<feature type="compositionally biased region" description="Low complexity" evidence="6">
    <location>
        <begin position="647"/>
        <end position="678"/>
    </location>
</feature>
<dbReference type="GO" id="GO:0000155">
    <property type="term" value="F:phosphorelay sensor kinase activity"/>
    <property type="evidence" value="ECO:0007669"/>
    <property type="project" value="TreeGrafter"/>
</dbReference>
<keyword evidence="7" id="KW-1133">Transmembrane helix</keyword>
<dbReference type="EMBL" id="VLTO01000078">
    <property type="protein sequence ID" value="KAA0167969.1"/>
    <property type="molecule type" value="Genomic_DNA"/>
</dbReference>
<evidence type="ECO:0000256" key="3">
    <source>
        <dbReference type="ARBA" id="ARBA00022679"/>
    </source>
</evidence>
<dbReference type="SMART" id="SM00448">
    <property type="entry name" value="REC"/>
    <property type="match status" value="1"/>
</dbReference>
<dbReference type="Pfam" id="PF00072">
    <property type="entry name" value="Response_reg"/>
    <property type="match status" value="1"/>
</dbReference>
<name>A0A5A8DS08_CAFRO</name>
<dbReference type="InterPro" id="IPR001789">
    <property type="entry name" value="Sig_transdc_resp-reg_receiver"/>
</dbReference>
<dbReference type="InterPro" id="IPR036890">
    <property type="entry name" value="HATPase_C_sf"/>
</dbReference>